<evidence type="ECO:0000313" key="1">
    <source>
        <dbReference type="EMBL" id="KAF7572037.1"/>
    </source>
</evidence>
<proteinExistence type="predicted"/>
<dbReference type="EMBL" id="NQIK02000004">
    <property type="protein sequence ID" value="KAF7572037.1"/>
    <property type="molecule type" value="Genomic_DNA"/>
</dbReference>
<dbReference type="Proteomes" id="UP000245464">
    <property type="component" value="Chromosome 4"/>
</dbReference>
<dbReference type="AlphaFoldDB" id="A0A5M9LAE3"/>
<dbReference type="RefSeq" id="XP_065962799.1">
    <property type="nucleotide sequence ID" value="XM_066107131.1"/>
</dbReference>
<accession>A0A5M9LAE3</accession>
<name>A0A5M9LAE3_9PLEO</name>
<gene>
    <name evidence="1" type="ORF">PtrM4_095370</name>
</gene>
<dbReference type="GeneID" id="90956350"/>
<protein>
    <submittedName>
        <fullName evidence="1">Uncharacterized protein</fullName>
    </submittedName>
</protein>
<organism evidence="1 2">
    <name type="scientific">Pyrenophora tritici-repentis</name>
    <dbReference type="NCBI Taxonomy" id="45151"/>
    <lineage>
        <taxon>Eukaryota</taxon>
        <taxon>Fungi</taxon>
        <taxon>Dikarya</taxon>
        <taxon>Ascomycota</taxon>
        <taxon>Pezizomycotina</taxon>
        <taxon>Dothideomycetes</taxon>
        <taxon>Pleosporomycetidae</taxon>
        <taxon>Pleosporales</taxon>
        <taxon>Pleosporineae</taxon>
        <taxon>Pleosporaceae</taxon>
        <taxon>Pyrenophora</taxon>
    </lineage>
</organism>
<reference evidence="1 2" key="1">
    <citation type="journal article" date="2018" name="BMC Genomics">
        <title>Comparative genomics of the wheat fungal pathogen Pyrenophora tritici-repentis reveals chromosomal variations and genome plasticity.</title>
        <authorList>
            <person name="Moolhuijzen P."/>
            <person name="See P.T."/>
            <person name="Hane J.K."/>
            <person name="Shi G."/>
            <person name="Liu Z."/>
            <person name="Oliver R.P."/>
            <person name="Moffat C.S."/>
        </authorList>
    </citation>
    <scope>NUCLEOTIDE SEQUENCE [LARGE SCALE GENOMIC DNA]</scope>
    <source>
        <strain evidence="1">M4</strain>
    </source>
</reference>
<dbReference type="KEGG" id="ptrr:90956350"/>
<evidence type="ECO:0000313" key="2">
    <source>
        <dbReference type="Proteomes" id="UP000245464"/>
    </source>
</evidence>
<comment type="caution">
    <text evidence="1">The sequence shown here is derived from an EMBL/GenBank/DDBJ whole genome shotgun (WGS) entry which is preliminary data.</text>
</comment>
<sequence length="162" mass="18523">MPSMIDTQVVAEDDIPLACILSFQEGEDVLSDPVIHRVQIPDVERIICVCEIWLEVVREKRMPCVVSKMDNALACIFQLSDQVVLVDGLARKVAANVNERGQSACCKPLQPLHRGSGWICDKRQQERVLWLVLSRLVQDWKRVVEMAWGDWRRLGWVRGGRC</sequence>